<accession>A0A6P1CZ72</accession>
<organism evidence="2 3">
    <name type="scientific">Nocardia cyriacigeorgica</name>
    <dbReference type="NCBI Taxonomy" id="135487"/>
    <lineage>
        <taxon>Bacteria</taxon>
        <taxon>Bacillati</taxon>
        <taxon>Actinomycetota</taxon>
        <taxon>Actinomycetes</taxon>
        <taxon>Mycobacteriales</taxon>
        <taxon>Nocardiaceae</taxon>
        <taxon>Nocardia</taxon>
    </lineage>
</organism>
<proteinExistence type="predicted"/>
<gene>
    <name evidence="2" type="ORF">GV791_30505</name>
</gene>
<name>A0A6P1CZ72_9NOCA</name>
<evidence type="ECO:0000313" key="2">
    <source>
        <dbReference type="EMBL" id="NEW36854.1"/>
    </source>
</evidence>
<dbReference type="Proteomes" id="UP000471166">
    <property type="component" value="Unassembled WGS sequence"/>
</dbReference>
<dbReference type="Gene3D" id="3.40.960.10">
    <property type="entry name" value="VSR Endonuclease"/>
    <property type="match status" value="1"/>
</dbReference>
<dbReference type="AlphaFoldDB" id="A0A6P1CZ72"/>
<evidence type="ECO:0000313" key="3">
    <source>
        <dbReference type="Proteomes" id="UP000471166"/>
    </source>
</evidence>
<dbReference type="EMBL" id="JAAGVB010000135">
    <property type="protein sequence ID" value="NEW36854.1"/>
    <property type="molecule type" value="Genomic_DNA"/>
</dbReference>
<evidence type="ECO:0000259" key="1">
    <source>
        <dbReference type="Pfam" id="PF04480"/>
    </source>
</evidence>
<dbReference type="SUPFAM" id="SSF52980">
    <property type="entry name" value="Restriction endonuclease-like"/>
    <property type="match status" value="1"/>
</dbReference>
<protein>
    <submittedName>
        <fullName evidence="2">DUF559 domain-containing protein</fullName>
    </submittedName>
</protein>
<reference evidence="2 3" key="1">
    <citation type="submission" date="2020-01" db="EMBL/GenBank/DDBJ databases">
        <title>Genetics and antimicrobial susceptibilities of Nocardia species isolated from the soil; a comparison with species isolated from humans.</title>
        <authorList>
            <person name="Carrasco G."/>
            <person name="Monzon S."/>
            <person name="Sansegundo M."/>
            <person name="Garcia E."/>
            <person name="Garrido N."/>
            <person name="Medina M.J."/>
            <person name="Villalon P."/>
            <person name="Ramirez-Arocha A.C."/>
            <person name="Jimenez P."/>
            <person name="Cuesta I."/>
            <person name="Valdezate S."/>
        </authorList>
    </citation>
    <scope>NUCLEOTIDE SEQUENCE [LARGE SCALE GENOMIC DNA]</scope>
    <source>
        <strain evidence="2 3">CNM20110626</strain>
    </source>
</reference>
<sequence length="274" mass="30664">MRVGAVGRWQLGREFERVHPDVYVPVGAVLDARGRALAAAEWAKGDAVLVGFSAAALHGTRWLDNRPAEIVLPRRARPQAGLRVYRDVIPDDEVCWIDGFRCTTPARTGYDLGRRLEFDDAVAVLDALCHRTGLKPDRIAAVAERYHGARGTARLRRVLPFVDPGAESIPETRTRLLLVRAGLPTPETQIPIYRDGRLFARLDMGWRTHKVAVEYDGAHHWTDATQRAWDIDREATLKSLGWTLIRASTLHLTRHPQPLLTRIRQALARSASGT</sequence>
<dbReference type="InterPro" id="IPR011335">
    <property type="entry name" value="Restrct_endonuc-II-like"/>
</dbReference>
<feature type="domain" description="DUF559" evidence="1">
    <location>
        <begin position="206"/>
        <end position="267"/>
    </location>
</feature>
<dbReference type="InterPro" id="IPR007569">
    <property type="entry name" value="DUF559"/>
</dbReference>
<dbReference type="Pfam" id="PF04480">
    <property type="entry name" value="DUF559"/>
    <property type="match status" value="1"/>
</dbReference>
<comment type="caution">
    <text evidence="2">The sequence shown here is derived from an EMBL/GenBank/DDBJ whole genome shotgun (WGS) entry which is preliminary data.</text>
</comment>